<protein>
    <submittedName>
        <fullName evidence="2">Uncharacterized protein</fullName>
    </submittedName>
</protein>
<feature type="compositionally biased region" description="Low complexity" evidence="1">
    <location>
        <begin position="63"/>
        <end position="78"/>
    </location>
</feature>
<accession>A0A0K2ZTE3</accession>
<reference evidence="2 3" key="1">
    <citation type="submission" date="2015-07" db="EMBL/GenBank/DDBJ databases">
        <authorList>
            <person name="Noorani M."/>
        </authorList>
    </citation>
    <scope>NUCLEOTIDE SEQUENCE [LARGE SCALE GENOMIC DNA]</scope>
    <source>
        <strain evidence="2">LMG730</strain>
    </source>
</reference>
<dbReference type="EMBL" id="CXOJ01000053">
    <property type="protein sequence ID" value="CTP89026.1"/>
    <property type="molecule type" value="Genomic_DNA"/>
</dbReference>
<proteinExistence type="predicted"/>
<sequence>MSELLLQELRGTWPLSVMMAEKVQAPREWARARCRRIEGAAFLQERFNPDLALPVTPRPRLHPLLTEAPPAATPRPAR</sequence>
<evidence type="ECO:0000313" key="3">
    <source>
        <dbReference type="Proteomes" id="UP000045978"/>
    </source>
</evidence>
<gene>
    <name evidence="2" type="ORF">XTPLMG730_2330</name>
</gene>
<dbReference type="RefSeq" id="WP_144423048.1">
    <property type="nucleotide sequence ID" value="NZ_CP076251.1"/>
</dbReference>
<organism evidence="2 3">
    <name type="scientific">Xanthomonas graminis pv. phlei</name>
    <dbReference type="NCBI Taxonomy" id="487906"/>
    <lineage>
        <taxon>Bacteria</taxon>
        <taxon>Pseudomonadati</taxon>
        <taxon>Pseudomonadota</taxon>
        <taxon>Gammaproteobacteria</taxon>
        <taxon>Lysobacterales</taxon>
        <taxon>Lysobacteraceae</taxon>
        <taxon>Xanthomonas</taxon>
        <taxon>Xanthomonas translucens group</taxon>
        <taxon>Xanthomonas graminis</taxon>
    </lineage>
</organism>
<dbReference type="Proteomes" id="UP000045978">
    <property type="component" value="Unassembled WGS sequence"/>
</dbReference>
<dbReference type="AlphaFoldDB" id="A0A0K2ZTE3"/>
<evidence type="ECO:0000256" key="1">
    <source>
        <dbReference type="SAM" id="MobiDB-lite"/>
    </source>
</evidence>
<evidence type="ECO:0000313" key="2">
    <source>
        <dbReference type="EMBL" id="CTP89026.1"/>
    </source>
</evidence>
<feature type="region of interest" description="Disordered" evidence="1">
    <location>
        <begin position="58"/>
        <end position="78"/>
    </location>
</feature>
<name>A0A0K2ZTE3_9XANT</name>